<accession>A0A0A9G2S8</accession>
<sequence>MDSNVTRTACLLSLTSLLSQKCVCIVRSSALVEFGQQDSYRIVFVRLPVLLSAFLNAGVD</sequence>
<reference evidence="2" key="1">
    <citation type="submission" date="2014-09" db="EMBL/GenBank/DDBJ databases">
        <authorList>
            <person name="Magalhaes I.L.F."/>
            <person name="Oliveira U."/>
            <person name="Santos F.R."/>
            <person name="Vidigal T.H.D.A."/>
            <person name="Brescovit A.D."/>
            <person name="Santos A.J."/>
        </authorList>
    </citation>
    <scope>NUCLEOTIDE SEQUENCE</scope>
    <source>
        <tissue evidence="2">Shoot tissue taken approximately 20 cm above the soil surface</tissue>
    </source>
</reference>
<reference evidence="2" key="2">
    <citation type="journal article" date="2015" name="Data Brief">
        <title>Shoot transcriptome of the giant reed, Arundo donax.</title>
        <authorList>
            <person name="Barrero R.A."/>
            <person name="Guerrero F.D."/>
            <person name="Moolhuijzen P."/>
            <person name="Goolsby J.A."/>
            <person name="Tidwell J."/>
            <person name="Bellgard S.E."/>
            <person name="Bellgard M.I."/>
        </authorList>
    </citation>
    <scope>NUCLEOTIDE SEQUENCE</scope>
    <source>
        <tissue evidence="2">Shoot tissue taken approximately 20 cm above the soil surface</tissue>
    </source>
</reference>
<feature type="signal peptide" evidence="1">
    <location>
        <begin position="1"/>
        <end position="24"/>
    </location>
</feature>
<proteinExistence type="predicted"/>
<name>A0A0A9G2S8_ARUDO</name>
<organism evidence="2">
    <name type="scientific">Arundo donax</name>
    <name type="common">Giant reed</name>
    <name type="synonym">Donax arundinaceus</name>
    <dbReference type="NCBI Taxonomy" id="35708"/>
    <lineage>
        <taxon>Eukaryota</taxon>
        <taxon>Viridiplantae</taxon>
        <taxon>Streptophyta</taxon>
        <taxon>Embryophyta</taxon>
        <taxon>Tracheophyta</taxon>
        <taxon>Spermatophyta</taxon>
        <taxon>Magnoliopsida</taxon>
        <taxon>Liliopsida</taxon>
        <taxon>Poales</taxon>
        <taxon>Poaceae</taxon>
        <taxon>PACMAD clade</taxon>
        <taxon>Arundinoideae</taxon>
        <taxon>Arundineae</taxon>
        <taxon>Arundo</taxon>
    </lineage>
</organism>
<keyword evidence="1" id="KW-0732">Signal</keyword>
<dbReference type="EMBL" id="GBRH01180122">
    <property type="protein sequence ID" value="JAE17774.1"/>
    <property type="molecule type" value="Transcribed_RNA"/>
</dbReference>
<dbReference type="AlphaFoldDB" id="A0A0A9G2S8"/>
<feature type="chain" id="PRO_5002062410" description="Secreted protein" evidence="1">
    <location>
        <begin position="25"/>
        <end position="60"/>
    </location>
</feature>
<evidence type="ECO:0008006" key="3">
    <source>
        <dbReference type="Google" id="ProtNLM"/>
    </source>
</evidence>
<protein>
    <recommendedName>
        <fullName evidence="3">Secreted protein</fullName>
    </recommendedName>
</protein>
<evidence type="ECO:0000256" key="1">
    <source>
        <dbReference type="SAM" id="SignalP"/>
    </source>
</evidence>
<evidence type="ECO:0000313" key="2">
    <source>
        <dbReference type="EMBL" id="JAE17774.1"/>
    </source>
</evidence>